<comment type="caution">
    <text evidence="7">The sequence shown here is derived from an EMBL/GenBank/DDBJ whole genome shotgun (WGS) entry which is preliminary data.</text>
</comment>
<evidence type="ECO:0000259" key="6">
    <source>
        <dbReference type="Pfam" id="PF01248"/>
    </source>
</evidence>
<dbReference type="GO" id="GO:0003723">
    <property type="term" value="F:RNA binding"/>
    <property type="evidence" value="ECO:0007669"/>
    <property type="project" value="UniProtKB-UniRule"/>
</dbReference>
<comment type="function">
    <text evidence="5">Required for ribosome biogenesis. Part of a complex which catalyzes pseudouridylation of rRNA. This involves the isomerization of uridine such that the ribose is subsequently attached to C5, instead of the normal N1. Pseudouridine ('psi') residues may serve to stabilize the conformation of rRNAs.</text>
</comment>
<proteinExistence type="inferred from homology"/>
<evidence type="ECO:0000256" key="2">
    <source>
        <dbReference type="ARBA" id="ARBA00007337"/>
    </source>
</evidence>
<sequence length="159" mass="18156">MKRKSEKEQLDASSKNKKVKLDSDEFEKRLSFLQPFAQPLAGKKLTKRLFKLMDRASEMKLLRRGVKEVVKSLRKGEKGICVLAGDVTPFDVISHIPVFCEENEVLYCYVIDKASLGLASKTKRPTSVVFIPDRVKQTTEKEYTKCERDMISLVPVKTT</sequence>
<reference evidence="7" key="1">
    <citation type="journal article" date="2022" name="Proc. Natl. Acad. Sci. U.S.A.">
        <title>Life cycle and functional genomics of the unicellular red alga Galdieria for elucidating algal and plant evolution and industrial use.</title>
        <authorList>
            <person name="Hirooka S."/>
            <person name="Itabashi T."/>
            <person name="Ichinose T.M."/>
            <person name="Onuma R."/>
            <person name="Fujiwara T."/>
            <person name="Yamashita S."/>
            <person name="Jong L.W."/>
            <person name="Tomita R."/>
            <person name="Iwane A.H."/>
            <person name="Miyagishima S.Y."/>
        </authorList>
    </citation>
    <scope>NUCLEOTIDE SEQUENCE</scope>
    <source>
        <strain evidence="7">NBRC 102759</strain>
    </source>
</reference>
<keyword evidence="5" id="KW-0694">RNA-binding</keyword>
<comment type="similarity">
    <text evidence="2 5">Belongs to the eukaryotic ribosomal protein eL8 family.</text>
</comment>
<protein>
    <recommendedName>
        <fullName evidence="5">H/ACA ribonucleoprotein complex subunit 2</fullName>
    </recommendedName>
    <alternativeName>
        <fullName evidence="5">Nucleolar protein family A member 2</fullName>
    </alternativeName>
</protein>
<name>A0A9C7UMR1_9RHOD</name>
<evidence type="ECO:0000256" key="5">
    <source>
        <dbReference type="RuleBase" id="RU366039"/>
    </source>
</evidence>
<dbReference type="Pfam" id="PF01248">
    <property type="entry name" value="Ribosomal_L7Ae"/>
    <property type="match status" value="1"/>
</dbReference>
<dbReference type="InterPro" id="IPR029064">
    <property type="entry name" value="Ribosomal_eL30-like_sf"/>
</dbReference>
<evidence type="ECO:0000256" key="1">
    <source>
        <dbReference type="ARBA" id="ARBA00004604"/>
    </source>
</evidence>
<dbReference type="EMBL" id="BQMJ01000005">
    <property type="protein sequence ID" value="GJQ08904.1"/>
    <property type="molecule type" value="Genomic_DNA"/>
</dbReference>
<dbReference type="SUPFAM" id="SSF55315">
    <property type="entry name" value="L30e-like"/>
    <property type="match status" value="1"/>
</dbReference>
<comment type="function">
    <text evidence="5">Common component of the spliceosome and rRNA processing machinery.</text>
</comment>
<accession>A0A9C7UMR1</accession>
<feature type="domain" description="Ribosomal protein eL8/eL30/eS12/Gadd45" evidence="6">
    <location>
        <begin position="50"/>
        <end position="133"/>
    </location>
</feature>
<evidence type="ECO:0000256" key="4">
    <source>
        <dbReference type="ARBA" id="ARBA00023274"/>
    </source>
</evidence>
<evidence type="ECO:0000256" key="3">
    <source>
        <dbReference type="ARBA" id="ARBA00023242"/>
    </source>
</evidence>
<dbReference type="OrthoDB" id="5364946at2759"/>
<dbReference type="PRINTS" id="PR00881">
    <property type="entry name" value="L7ARS6FAMILY"/>
</dbReference>
<dbReference type="GO" id="GO:0031429">
    <property type="term" value="C:box H/ACA snoRNP complex"/>
    <property type="evidence" value="ECO:0007669"/>
    <property type="project" value="UniProtKB-UniRule"/>
</dbReference>
<dbReference type="AlphaFoldDB" id="A0A9C7UMR1"/>
<reference evidence="7" key="2">
    <citation type="submission" date="2022-01" db="EMBL/GenBank/DDBJ databases">
        <authorList>
            <person name="Hirooka S."/>
            <person name="Miyagishima S.Y."/>
        </authorList>
    </citation>
    <scope>NUCLEOTIDE SEQUENCE</scope>
    <source>
        <strain evidence="7">NBRC 102759</strain>
    </source>
</reference>
<dbReference type="GO" id="GO:0031120">
    <property type="term" value="P:snRNA pseudouridine synthesis"/>
    <property type="evidence" value="ECO:0007669"/>
    <property type="project" value="UniProtKB-UniRule"/>
</dbReference>
<evidence type="ECO:0000313" key="7">
    <source>
        <dbReference type="EMBL" id="GJQ08904.1"/>
    </source>
</evidence>
<dbReference type="Proteomes" id="UP001061958">
    <property type="component" value="Unassembled WGS sequence"/>
</dbReference>
<keyword evidence="4 5" id="KW-0687">Ribonucleoprotein</keyword>
<keyword evidence="3 5" id="KW-0539">Nucleus</keyword>
<dbReference type="PRINTS" id="PR00883">
    <property type="entry name" value="NUCLEARHMG"/>
</dbReference>
<dbReference type="GO" id="GO:0000398">
    <property type="term" value="P:mRNA splicing, via spliceosome"/>
    <property type="evidence" value="ECO:0007669"/>
    <property type="project" value="UniProtKB-UniRule"/>
</dbReference>
<dbReference type="InterPro" id="IPR002415">
    <property type="entry name" value="H/ACA_rnp_Nhp2-like"/>
</dbReference>
<keyword evidence="8" id="KW-1185">Reference proteome</keyword>
<organism evidence="7 8">
    <name type="scientific">Galdieria partita</name>
    <dbReference type="NCBI Taxonomy" id="83374"/>
    <lineage>
        <taxon>Eukaryota</taxon>
        <taxon>Rhodophyta</taxon>
        <taxon>Bangiophyceae</taxon>
        <taxon>Galdieriales</taxon>
        <taxon>Galdieriaceae</taxon>
        <taxon>Galdieria</taxon>
    </lineage>
</organism>
<dbReference type="InterPro" id="IPR018492">
    <property type="entry name" value="Ribosomal_eL8/Nhp2"/>
</dbReference>
<gene>
    <name evidence="7" type="ORF">GpartN1_g695.t1</name>
</gene>
<dbReference type="InterPro" id="IPR004038">
    <property type="entry name" value="Ribosomal_eL8/eL30/eS12/Gad45"/>
</dbReference>
<evidence type="ECO:0000313" key="8">
    <source>
        <dbReference type="Proteomes" id="UP001061958"/>
    </source>
</evidence>
<comment type="subcellular location">
    <subcellularLocation>
        <location evidence="1 5">Nucleus</location>
        <location evidence="1 5">Nucleolus</location>
    </subcellularLocation>
</comment>
<dbReference type="Gene3D" id="3.30.1330.30">
    <property type="match status" value="1"/>
</dbReference>